<evidence type="ECO:0000259" key="2">
    <source>
        <dbReference type="Pfam" id="PF01464"/>
    </source>
</evidence>
<dbReference type="InterPro" id="IPR008258">
    <property type="entry name" value="Transglycosylase_SLT_dom_1"/>
</dbReference>
<dbReference type="PANTHER" id="PTHR37423:SF2">
    <property type="entry name" value="MEMBRANE-BOUND LYTIC MUREIN TRANSGLYCOSYLASE C"/>
    <property type="match status" value="1"/>
</dbReference>
<comment type="similarity">
    <text evidence="1">Belongs to the transglycosylase Slt family.</text>
</comment>
<dbReference type="CDD" id="cd00254">
    <property type="entry name" value="LT-like"/>
    <property type="match status" value="1"/>
</dbReference>
<dbReference type="InterPro" id="IPR023346">
    <property type="entry name" value="Lysozyme-like_dom_sf"/>
</dbReference>
<evidence type="ECO:0000313" key="4">
    <source>
        <dbReference type="Proteomes" id="UP001204615"/>
    </source>
</evidence>
<sequence>MAESYSFIWQPWVLMKSLPLMGRGTVVRSGAAGVRWTAQFTRATARGPLPDQALAPGLAEPVRSPGRAGCEAPHASGVADLALSGDRCTLPAMIAALRQWGSAGRTRRCFPHSPIPRRVGLLCILLLGALVPLRAHAESMYRCTGASGEAVFTSKPAGYRGCHRIGSYAAPSRRTPRRAPPSVRASFEGVAASVDTSARVLSGRLPMRGAFADVQTSVHTTGRALADAPQPVAPGGKPGGWAYSESRSAATIVASGGAGDRVLRGAVYRVKRADGSVEYTNIPPVGGKGRAVTMLFTYIATCMACDLHSPIHWNSVRLNLEDYASVTRRASVDFGVDEAFLRAIIHAESAFNPHALSIKGAQGLMQLMPATANDMGVLDAFNAEQNIRGGARYLGQLLQTFKGDERLAAAAYNAGPGAVERYRGVPPYAETRVYVARVEELRQRYGKALHRPLASSGATGGSAVQ</sequence>
<keyword evidence="4" id="KW-1185">Reference proteome</keyword>
<dbReference type="SUPFAM" id="SSF53955">
    <property type="entry name" value="Lysozyme-like"/>
    <property type="match status" value="1"/>
</dbReference>
<dbReference type="PROSITE" id="PS00922">
    <property type="entry name" value="TRANSGLYCOSYLASE"/>
    <property type="match status" value="1"/>
</dbReference>
<dbReference type="Proteomes" id="UP001204615">
    <property type="component" value="Unassembled WGS sequence"/>
</dbReference>
<dbReference type="Gene3D" id="1.10.530.10">
    <property type="match status" value="1"/>
</dbReference>
<dbReference type="EMBL" id="JAMZEK010000002">
    <property type="protein sequence ID" value="MCP1374103.1"/>
    <property type="molecule type" value="Genomic_DNA"/>
</dbReference>
<dbReference type="RefSeq" id="WP_253565939.1">
    <property type="nucleotide sequence ID" value="NZ_JAMZEK010000002.1"/>
</dbReference>
<proteinExistence type="inferred from homology"/>
<dbReference type="Pfam" id="PF01464">
    <property type="entry name" value="SLT"/>
    <property type="match status" value="1"/>
</dbReference>
<gene>
    <name evidence="3" type="ORF">NC595_08505</name>
</gene>
<organism evidence="3 4">
    <name type="scientific">Dyella lutea</name>
    <dbReference type="NCBI Taxonomy" id="2950441"/>
    <lineage>
        <taxon>Bacteria</taxon>
        <taxon>Pseudomonadati</taxon>
        <taxon>Pseudomonadota</taxon>
        <taxon>Gammaproteobacteria</taxon>
        <taxon>Lysobacterales</taxon>
        <taxon>Rhodanobacteraceae</taxon>
        <taxon>Dyella</taxon>
    </lineage>
</organism>
<reference evidence="3 4" key="1">
    <citation type="submission" date="2022-06" db="EMBL/GenBank/DDBJ databases">
        <title>Dyella sp. Sa strain:Sa Genome sequencing.</title>
        <authorList>
            <person name="Park S."/>
        </authorList>
    </citation>
    <scope>NUCLEOTIDE SEQUENCE [LARGE SCALE GENOMIC DNA]</scope>
    <source>
        <strain evidence="3 4">Sa</strain>
    </source>
</reference>
<dbReference type="PANTHER" id="PTHR37423">
    <property type="entry name" value="SOLUBLE LYTIC MUREIN TRANSGLYCOSYLASE-RELATED"/>
    <property type="match status" value="1"/>
</dbReference>
<accession>A0ABT1FDF4</accession>
<protein>
    <submittedName>
        <fullName evidence="3">Lytic transglycosylase domain-containing protein</fullName>
    </submittedName>
</protein>
<name>A0ABT1FDF4_9GAMM</name>
<evidence type="ECO:0000313" key="3">
    <source>
        <dbReference type="EMBL" id="MCP1374103.1"/>
    </source>
</evidence>
<comment type="caution">
    <text evidence="3">The sequence shown here is derived from an EMBL/GenBank/DDBJ whole genome shotgun (WGS) entry which is preliminary data.</text>
</comment>
<evidence type="ECO:0000256" key="1">
    <source>
        <dbReference type="ARBA" id="ARBA00007734"/>
    </source>
</evidence>
<feature type="domain" description="Transglycosylase SLT" evidence="2">
    <location>
        <begin position="328"/>
        <end position="424"/>
    </location>
</feature>
<dbReference type="InterPro" id="IPR000189">
    <property type="entry name" value="Transglyc_AS"/>
</dbReference>